<dbReference type="Pfam" id="PF01228">
    <property type="entry name" value="Gly_radical"/>
    <property type="match status" value="1"/>
</dbReference>
<evidence type="ECO:0000256" key="19">
    <source>
        <dbReference type="SAM" id="SignalP"/>
    </source>
</evidence>
<dbReference type="GO" id="GO:0016491">
    <property type="term" value="F:oxidoreductase activity"/>
    <property type="evidence" value="ECO:0007669"/>
    <property type="project" value="UniProtKB-KW"/>
</dbReference>
<dbReference type="InterPro" id="IPR019777">
    <property type="entry name" value="Form_AcTrfase_GR_CS"/>
</dbReference>
<evidence type="ECO:0000256" key="4">
    <source>
        <dbReference type="ARBA" id="ARBA00009777"/>
    </source>
</evidence>
<keyword evidence="13" id="KW-0408">Iron</keyword>
<protein>
    <recommendedName>
        <fullName evidence="5">formate C-acetyltransferase</fullName>
        <ecNumber evidence="5">2.3.1.54</ecNumber>
    </recommendedName>
</protein>
<evidence type="ECO:0000256" key="9">
    <source>
        <dbReference type="ARBA" id="ARBA00022691"/>
    </source>
</evidence>
<keyword evidence="19" id="KW-0732">Signal</keyword>
<dbReference type="Proteomes" id="UP001530293">
    <property type="component" value="Unassembled WGS sequence"/>
</dbReference>
<evidence type="ECO:0000313" key="23">
    <source>
        <dbReference type="EMBL" id="KAL3760034.1"/>
    </source>
</evidence>
<evidence type="ECO:0000256" key="8">
    <source>
        <dbReference type="ARBA" id="ARBA00022679"/>
    </source>
</evidence>
<dbReference type="GO" id="GO:0008861">
    <property type="term" value="F:formate C-acetyltransferase activity"/>
    <property type="evidence" value="ECO:0007669"/>
    <property type="project" value="UniProtKB-EC"/>
</dbReference>
<feature type="region of interest" description="Disordered" evidence="18">
    <location>
        <begin position="63"/>
        <end position="139"/>
    </location>
</feature>
<dbReference type="GO" id="GO:0046872">
    <property type="term" value="F:metal ion binding"/>
    <property type="evidence" value="ECO:0007669"/>
    <property type="project" value="UniProtKB-KW"/>
</dbReference>
<evidence type="ECO:0000259" key="20">
    <source>
        <dbReference type="PROSITE" id="PS51149"/>
    </source>
</evidence>
<comment type="similarity">
    <text evidence="3">Belongs to the glycyl radical enzyme (GRE) family. PFL subfamily.</text>
</comment>
<evidence type="ECO:0000256" key="17">
    <source>
        <dbReference type="PROSITE-ProRule" id="PRU00493"/>
    </source>
</evidence>
<keyword evidence="9" id="KW-0949">S-adenosyl-L-methionine</keyword>
<dbReference type="SUPFAM" id="SSF102114">
    <property type="entry name" value="Radical SAM enzymes"/>
    <property type="match status" value="1"/>
</dbReference>
<dbReference type="PANTHER" id="PTHR30191:SF0">
    <property type="entry name" value="FORMATE ACETYLTRANSFERASE 1"/>
    <property type="match status" value="1"/>
</dbReference>
<dbReference type="Pfam" id="PF13353">
    <property type="entry name" value="Fer4_12"/>
    <property type="match status" value="1"/>
</dbReference>
<feature type="compositionally biased region" description="Low complexity" evidence="18">
    <location>
        <begin position="89"/>
        <end position="100"/>
    </location>
</feature>
<dbReference type="InterPro" id="IPR013785">
    <property type="entry name" value="Aldolase_TIM"/>
</dbReference>
<feature type="domain" description="Radical SAM core" evidence="22">
    <location>
        <begin position="942"/>
        <end position="1178"/>
    </location>
</feature>
<dbReference type="EC" id="2.3.1.54" evidence="5"/>
<comment type="caution">
    <text evidence="23">The sequence shown here is derived from an EMBL/GenBank/DDBJ whole genome shotgun (WGS) entry which is preliminary data.</text>
</comment>
<dbReference type="PROSITE" id="PS51554">
    <property type="entry name" value="PFL"/>
    <property type="match status" value="1"/>
</dbReference>
<dbReference type="AlphaFoldDB" id="A0ABD3MBM7"/>
<keyword evidence="12" id="KW-0560">Oxidoreductase</keyword>
<feature type="domain" description="Glycine radical" evidence="20">
    <location>
        <begin position="759"/>
        <end position="882"/>
    </location>
</feature>
<dbReference type="PANTHER" id="PTHR30191">
    <property type="entry name" value="FORMATE ACETYLTRANSFERASE"/>
    <property type="match status" value="1"/>
</dbReference>
<keyword evidence="10" id="KW-0479">Metal-binding</keyword>
<keyword evidence="14" id="KW-0411">Iron-sulfur</keyword>
<dbReference type="GO" id="GO:0051539">
    <property type="term" value="F:4 iron, 4 sulfur cluster binding"/>
    <property type="evidence" value="ECO:0007669"/>
    <property type="project" value="UniProtKB-KW"/>
</dbReference>
<evidence type="ECO:0000259" key="21">
    <source>
        <dbReference type="PROSITE" id="PS51554"/>
    </source>
</evidence>
<dbReference type="PROSITE" id="PS51149">
    <property type="entry name" value="GLY_RADICAL_2"/>
    <property type="match status" value="1"/>
</dbReference>
<evidence type="ECO:0000256" key="13">
    <source>
        <dbReference type="ARBA" id="ARBA00023004"/>
    </source>
</evidence>
<dbReference type="InterPro" id="IPR001150">
    <property type="entry name" value="Gly_radical"/>
</dbReference>
<feature type="domain" description="PFL" evidence="21">
    <location>
        <begin position="152"/>
        <end position="752"/>
    </location>
</feature>
<keyword evidence="8" id="KW-0808">Transferase</keyword>
<dbReference type="GO" id="GO:0005737">
    <property type="term" value="C:cytoplasm"/>
    <property type="evidence" value="ECO:0007669"/>
    <property type="project" value="UniProtKB-SubCell"/>
</dbReference>
<evidence type="ECO:0000256" key="18">
    <source>
        <dbReference type="SAM" id="MobiDB-lite"/>
    </source>
</evidence>
<gene>
    <name evidence="23" type="ORF">ACHAWU_006582</name>
</gene>
<evidence type="ECO:0000256" key="2">
    <source>
        <dbReference type="ARBA" id="ARBA00004496"/>
    </source>
</evidence>
<proteinExistence type="inferred from homology"/>
<keyword evidence="11 17" id="KW-0556">Organic radical</keyword>
<evidence type="ECO:0000256" key="5">
    <source>
        <dbReference type="ARBA" id="ARBA00013214"/>
    </source>
</evidence>
<evidence type="ECO:0000256" key="6">
    <source>
        <dbReference type="ARBA" id="ARBA00022485"/>
    </source>
</evidence>
<evidence type="ECO:0000256" key="11">
    <source>
        <dbReference type="ARBA" id="ARBA00022818"/>
    </source>
</evidence>
<evidence type="ECO:0000256" key="16">
    <source>
        <dbReference type="ARBA" id="ARBA00049029"/>
    </source>
</evidence>
<comment type="catalytic activity">
    <reaction evidence="16">
        <text>formate + acetyl-CoA = pyruvate + CoA</text>
        <dbReference type="Rhea" id="RHEA:11844"/>
        <dbReference type="ChEBI" id="CHEBI:15361"/>
        <dbReference type="ChEBI" id="CHEBI:15740"/>
        <dbReference type="ChEBI" id="CHEBI:57287"/>
        <dbReference type="ChEBI" id="CHEBI:57288"/>
        <dbReference type="EC" id="2.3.1.54"/>
    </reaction>
</comment>
<evidence type="ECO:0000256" key="7">
    <source>
        <dbReference type="ARBA" id="ARBA00022490"/>
    </source>
</evidence>
<dbReference type="PROSITE" id="PS00850">
    <property type="entry name" value="GLY_RADICAL_1"/>
    <property type="match status" value="1"/>
</dbReference>
<dbReference type="Gene3D" id="3.20.20.70">
    <property type="entry name" value="Aldolase class I"/>
    <property type="match status" value="1"/>
</dbReference>
<sequence>MRFHQSNTAVFLLLMLAHQPPMKSSGFAFTITSTSVAINHQHCLRVRGASNINIGKYSATKRTRRAATTSSSPANLDYSTITDEPPPLSTSLPPSASFLLGEDGDTTNDILNEPTQSPPSLSSSSPVATSNVILPTPPPMPGDCDISTFINDNIHYYHGDSSFLANPTPRTQRALSKFKQLLAEEREAGGVLSVDTTTPSTITSHAPGYLLSKDEDIIVGMQSDSPLKRTCKPHGGYGVVKNALEAYGYEPGEKLKAFQEDVVTHNDLTFSMYTSKMKMARHAHLLTGLPDGYGRGRIIGDYRRIALYGVDELIKRKSADFAAISGSALESMRLRSEISMQIKALKQLLIMADSYGVDLRQPATTFREAAQALWLGHTAALKEQDGAAMSAGRWDAFLDIYSERDLANGITTEEEIQEVIDDLVLKMRMVRHVRTPEYNALFSGDPTWITLSIGGATEDSKSMVTKTTYRFLHSLRNLGPAPEPNLTVLWTKHHPPKFKEYCANLSIETSSIQYENDDLMRPIFGSDYAIACCVSAMRVGKDMQFFGARTNLVKLLLMVLNGGRDEIEGKLLCEPLAEACKEAGIGAGDEFKPLDYDTVAKLFFDVAIPWMAELYADTMNVIHYSHDTASYENLQMSLHNSQVNHLMAFGIAGLSVVADSLAAMKYDKVFPIRDENGLTVGFTRGDPGKVTPQYGNDDPRVDNIAVQVCEKFHSELDKQQLYKNAKATLSVLTITSNVVYGKSTGATPDGRFQDEPFAPGANPMHNRDRNGALASLSSVAKLPYSSCMDGISNTFCLTPTALGSLSVDRAPNLVTLLDGYFAQGGHHININVLNRELLKDAHIHPEKYPDLTIRVSGYAVRFNQLTPEQREEVLKRTMHGSATASNSKISAYHFCECYDVDPTSNDLAISPGFFADGDFHADHPENIPVIGSVHSLETFSSNDGPGIRTLVFLQGCSKRCRFCSNPETQCVVDPFHCPEFAVSDEQVGNVLNRYKHYLQPNDGGLTLSGGEPLLQPAFVRSVFKRAKDLSLTTCLDTAGHGNREIWDKVLPVTDYVMLCIKAMDLKLASFISGVPEANNIRARVFARYIRDNYKDTRLSLRWVLLKDMTDTDEELQALAAFAKDLSPVFTHVELLPYHTLGKEKYEMIGQEYPFGDMEPYDYVDAVKVQKKLRGMGVPAFVAEQYDDPSLLFAINNI</sequence>
<dbReference type="InterPro" id="IPR001989">
    <property type="entry name" value="Radical_activat_CS"/>
</dbReference>
<evidence type="ECO:0000256" key="3">
    <source>
        <dbReference type="ARBA" id="ARBA00008375"/>
    </source>
</evidence>
<feature type="modified residue" description="Glycine radical" evidence="17">
    <location>
        <position position="857"/>
    </location>
</feature>
<feature type="chain" id="PRO_5044883516" description="formate C-acetyltransferase" evidence="19">
    <location>
        <begin position="27"/>
        <end position="1197"/>
    </location>
</feature>
<keyword evidence="24" id="KW-1185">Reference proteome</keyword>
<dbReference type="Gene3D" id="3.20.70.20">
    <property type="match status" value="1"/>
</dbReference>
<feature type="signal peptide" evidence="19">
    <location>
        <begin position="1"/>
        <end position="26"/>
    </location>
</feature>
<evidence type="ECO:0000256" key="15">
    <source>
        <dbReference type="ARBA" id="ARBA00023315"/>
    </source>
</evidence>
<comment type="similarity">
    <text evidence="4">Belongs to the organic radical-activating enzymes family.</text>
</comment>
<dbReference type="PROSITE" id="PS51918">
    <property type="entry name" value="RADICAL_SAM"/>
    <property type="match status" value="1"/>
</dbReference>
<keyword evidence="15" id="KW-0012">Acyltransferase</keyword>
<dbReference type="SFLD" id="SFLDS00029">
    <property type="entry name" value="Radical_SAM"/>
    <property type="match status" value="1"/>
</dbReference>
<organism evidence="23 24">
    <name type="scientific">Discostella pseudostelligera</name>
    <dbReference type="NCBI Taxonomy" id="259834"/>
    <lineage>
        <taxon>Eukaryota</taxon>
        <taxon>Sar</taxon>
        <taxon>Stramenopiles</taxon>
        <taxon>Ochrophyta</taxon>
        <taxon>Bacillariophyta</taxon>
        <taxon>Coscinodiscophyceae</taxon>
        <taxon>Thalassiosirophycidae</taxon>
        <taxon>Stephanodiscales</taxon>
        <taxon>Stephanodiscaceae</taxon>
        <taxon>Discostella</taxon>
    </lineage>
</organism>
<name>A0ABD3MBM7_9STRA</name>
<comment type="cofactor">
    <cofactor evidence="1">
        <name>[4Fe-4S] cluster</name>
        <dbReference type="ChEBI" id="CHEBI:49883"/>
    </cofactor>
</comment>
<evidence type="ECO:0000313" key="24">
    <source>
        <dbReference type="Proteomes" id="UP001530293"/>
    </source>
</evidence>
<dbReference type="SFLD" id="SFLDG01066">
    <property type="entry name" value="organic_radical-activating_enz"/>
    <property type="match status" value="1"/>
</dbReference>
<keyword evidence="7" id="KW-0963">Cytoplasm</keyword>
<evidence type="ECO:0000256" key="12">
    <source>
        <dbReference type="ARBA" id="ARBA00023002"/>
    </source>
</evidence>
<dbReference type="Pfam" id="PF02901">
    <property type="entry name" value="PFL-like"/>
    <property type="match status" value="1"/>
</dbReference>
<dbReference type="InterPro" id="IPR004184">
    <property type="entry name" value="PFL_dom"/>
</dbReference>
<evidence type="ECO:0000256" key="1">
    <source>
        <dbReference type="ARBA" id="ARBA00001966"/>
    </source>
</evidence>
<dbReference type="EMBL" id="JALLBG020000194">
    <property type="protein sequence ID" value="KAL3760034.1"/>
    <property type="molecule type" value="Genomic_DNA"/>
</dbReference>
<evidence type="ECO:0000256" key="10">
    <source>
        <dbReference type="ARBA" id="ARBA00022723"/>
    </source>
</evidence>
<dbReference type="SUPFAM" id="SSF51998">
    <property type="entry name" value="PFL-like glycyl radical enzymes"/>
    <property type="match status" value="1"/>
</dbReference>
<comment type="subcellular location">
    <subcellularLocation>
        <location evidence="2">Cytoplasm</location>
    </subcellularLocation>
</comment>
<reference evidence="23 24" key="1">
    <citation type="submission" date="2024-10" db="EMBL/GenBank/DDBJ databases">
        <title>Updated reference genomes for cyclostephanoid diatoms.</title>
        <authorList>
            <person name="Roberts W.R."/>
            <person name="Alverson A.J."/>
        </authorList>
    </citation>
    <scope>NUCLEOTIDE SEQUENCE [LARGE SCALE GENOMIC DNA]</scope>
    <source>
        <strain evidence="23 24">AJA232-27</strain>
    </source>
</reference>
<dbReference type="InterPro" id="IPR007197">
    <property type="entry name" value="rSAM"/>
</dbReference>
<evidence type="ECO:0000259" key="22">
    <source>
        <dbReference type="PROSITE" id="PS51918"/>
    </source>
</evidence>
<accession>A0ABD3MBM7</accession>
<evidence type="ECO:0000256" key="14">
    <source>
        <dbReference type="ARBA" id="ARBA00023014"/>
    </source>
</evidence>
<keyword evidence="6" id="KW-0004">4Fe-4S</keyword>
<dbReference type="CDD" id="cd01335">
    <property type="entry name" value="Radical_SAM"/>
    <property type="match status" value="1"/>
</dbReference>
<dbReference type="InterPro" id="IPR050244">
    <property type="entry name" value="Auton_GlycylRad_Cofactor"/>
</dbReference>
<dbReference type="InterPro" id="IPR058240">
    <property type="entry name" value="rSAM_sf"/>
</dbReference>
<dbReference type="PROSITE" id="PS01087">
    <property type="entry name" value="RADICAL_ACTIVATING"/>
    <property type="match status" value="1"/>
</dbReference>